<protein>
    <submittedName>
        <fullName evidence="2">Uncharacterized protein</fullName>
    </submittedName>
</protein>
<feature type="compositionally biased region" description="Polar residues" evidence="1">
    <location>
        <begin position="243"/>
        <end position="254"/>
    </location>
</feature>
<proteinExistence type="predicted"/>
<dbReference type="EMBL" id="JADNRY010000294">
    <property type="protein sequence ID" value="KAF9059546.1"/>
    <property type="molecule type" value="Genomic_DNA"/>
</dbReference>
<organism evidence="2 3">
    <name type="scientific">Rhodocollybia butyracea</name>
    <dbReference type="NCBI Taxonomy" id="206335"/>
    <lineage>
        <taxon>Eukaryota</taxon>
        <taxon>Fungi</taxon>
        <taxon>Dikarya</taxon>
        <taxon>Basidiomycota</taxon>
        <taxon>Agaricomycotina</taxon>
        <taxon>Agaricomycetes</taxon>
        <taxon>Agaricomycetidae</taxon>
        <taxon>Agaricales</taxon>
        <taxon>Marasmiineae</taxon>
        <taxon>Omphalotaceae</taxon>
        <taxon>Rhodocollybia</taxon>
    </lineage>
</organism>
<evidence type="ECO:0000256" key="1">
    <source>
        <dbReference type="SAM" id="MobiDB-lite"/>
    </source>
</evidence>
<evidence type="ECO:0000313" key="3">
    <source>
        <dbReference type="Proteomes" id="UP000772434"/>
    </source>
</evidence>
<dbReference type="AlphaFoldDB" id="A0A9P5PA27"/>
<dbReference type="Proteomes" id="UP000772434">
    <property type="component" value="Unassembled WGS sequence"/>
</dbReference>
<comment type="caution">
    <text evidence="2">The sequence shown here is derived from an EMBL/GenBank/DDBJ whole genome shotgun (WGS) entry which is preliminary data.</text>
</comment>
<feature type="region of interest" description="Disordered" evidence="1">
    <location>
        <begin position="233"/>
        <end position="266"/>
    </location>
</feature>
<keyword evidence="3" id="KW-1185">Reference proteome</keyword>
<evidence type="ECO:0000313" key="2">
    <source>
        <dbReference type="EMBL" id="KAF9059546.1"/>
    </source>
</evidence>
<name>A0A9P5PA27_9AGAR</name>
<accession>A0A9P5PA27</accession>
<sequence>MDPGRGMNLRKGGRGGGQEILVYQVRRVKDIASVPSRKTVVDCLPNIVTNGLGDFAVQPSWIHNHHTHHASLARTGTHPARTRHAPRITCTHPQNDDGRHWNLHIHLHLYTSILLLPYQAASYVLVQMDLAQLTRTHFHAPRTKHVCTHPARTTHRLHGKILGMSDTESTKIESKCSNTTIRINLENKTILASSAFLATEANSSAFRTSLSGRKDFGNDIGFAVEWGSRSSLAEAESEGTADHTLQGSADPSNNPKERTYQYRYRY</sequence>
<reference evidence="2" key="1">
    <citation type="submission" date="2020-11" db="EMBL/GenBank/DDBJ databases">
        <authorList>
            <consortium name="DOE Joint Genome Institute"/>
            <person name="Ahrendt S."/>
            <person name="Riley R."/>
            <person name="Andreopoulos W."/>
            <person name="Labutti K."/>
            <person name="Pangilinan J."/>
            <person name="Ruiz-Duenas F.J."/>
            <person name="Barrasa J.M."/>
            <person name="Sanchez-Garcia M."/>
            <person name="Camarero S."/>
            <person name="Miyauchi S."/>
            <person name="Serrano A."/>
            <person name="Linde D."/>
            <person name="Babiker R."/>
            <person name="Drula E."/>
            <person name="Ayuso-Fernandez I."/>
            <person name="Pacheco R."/>
            <person name="Padilla G."/>
            <person name="Ferreira P."/>
            <person name="Barriuso J."/>
            <person name="Kellner H."/>
            <person name="Castanera R."/>
            <person name="Alfaro M."/>
            <person name="Ramirez L."/>
            <person name="Pisabarro A.G."/>
            <person name="Kuo A."/>
            <person name="Tritt A."/>
            <person name="Lipzen A."/>
            <person name="He G."/>
            <person name="Yan M."/>
            <person name="Ng V."/>
            <person name="Cullen D."/>
            <person name="Martin F."/>
            <person name="Rosso M.-N."/>
            <person name="Henrissat B."/>
            <person name="Hibbett D."/>
            <person name="Martinez A.T."/>
            <person name="Grigoriev I.V."/>
        </authorList>
    </citation>
    <scope>NUCLEOTIDE SEQUENCE</scope>
    <source>
        <strain evidence="2">AH 40177</strain>
    </source>
</reference>
<gene>
    <name evidence="2" type="ORF">BDP27DRAFT_1371370</name>
</gene>